<feature type="transmembrane region" description="Helical" evidence="1">
    <location>
        <begin position="356"/>
        <end position="375"/>
    </location>
</feature>
<feature type="transmembrane region" description="Helical" evidence="1">
    <location>
        <begin position="74"/>
        <end position="95"/>
    </location>
</feature>
<evidence type="ECO:0000256" key="1">
    <source>
        <dbReference type="SAM" id="Phobius"/>
    </source>
</evidence>
<feature type="transmembrane region" description="Helical" evidence="1">
    <location>
        <begin position="146"/>
        <end position="168"/>
    </location>
</feature>
<feature type="transmembrane region" description="Helical" evidence="1">
    <location>
        <begin position="180"/>
        <end position="201"/>
    </location>
</feature>
<evidence type="ECO:0000259" key="2">
    <source>
        <dbReference type="Pfam" id="PF01757"/>
    </source>
</evidence>
<keyword evidence="1" id="KW-0812">Transmembrane</keyword>
<dbReference type="EMBL" id="UINC01001492">
    <property type="protein sequence ID" value="SUZ82105.1"/>
    <property type="molecule type" value="Genomic_DNA"/>
</dbReference>
<accession>A0A381QRW4</accession>
<feature type="transmembrane region" description="Helical" evidence="1">
    <location>
        <begin position="32"/>
        <end position="54"/>
    </location>
</feature>
<feature type="transmembrane region" description="Helical" evidence="1">
    <location>
        <begin position="116"/>
        <end position="134"/>
    </location>
</feature>
<feature type="transmembrane region" description="Helical" evidence="1">
    <location>
        <begin position="236"/>
        <end position="255"/>
    </location>
</feature>
<dbReference type="Pfam" id="PF01757">
    <property type="entry name" value="Acyl_transf_3"/>
    <property type="match status" value="1"/>
</dbReference>
<dbReference type="InterPro" id="IPR002656">
    <property type="entry name" value="Acyl_transf_3_dom"/>
</dbReference>
<protein>
    <recommendedName>
        <fullName evidence="2">Acyltransferase 3 domain-containing protein</fullName>
    </recommendedName>
</protein>
<name>A0A381QRW4_9ZZZZ</name>
<evidence type="ECO:0000313" key="3">
    <source>
        <dbReference type="EMBL" id="SUZ82105.1"/>
    </source>
</evidence>
<keyword evidence="1" id="KW-1133">Transmembrane helix</keyword>
<reference evidence="3" key="1">
    <citation type="submission" date="2018-05" db="EMBL/GenBank/DDBJ databases">
        <authorList>
            <person name="Lanie J.A."/>
            <person name="Ng W.-L."/>
            <person name="Kazmierczak K.M."/>
            <person name="Andrzejewski T.M."/>
            <person name="Davidsen T.M."/>
            <person name="Wayne K.J."/>
            <person name="Tettelin H."/>
            <person name="Glass J.I."/>
            <person name="Rusch D."/>
            <person name="Podicherti R."/>
            <person name="Tsui H.-C.T."/>
            <person name="Winkler M.E."/>
        </authorList>
    </citation>
    <scope>NUCLEOTIDE SEQUENCE</scope>
</reference>
<feature type="domain" description="Acyltransferase 3" evidence="2">
    <location>
        <begin position="27"/>
        <end position="367"/>
    </location>
</feature>
<feature type="transmembrane region" description="Helical" evidence="1">
    <location>
        <begin position="207"/>
        <end position="224"/>
    </location>
</feature>
<keyword evidence="1" id="KW-0472">Membrane</keyword>
<dbReference type="GO" id="GO:0016747">
    <property type="term" value="F:acyltransferase activity, transferring groups other than amino-acyl groups"/>
    <property type="evidence" value="ECO:0007669"/>
    <property type="project" value="InterPro"/>
</dbReference>
<feature type="transmembrane region" description="Helical" evidence="1">
    <location>
        <begin position="275"/>
        <end position="295"/>
    </location>
</feature>
<gene>
    <name evidence="3" type="ORF">METZ01_LOCUS34959</name>
</gene>
<organism evidence="3">
    <name type="scientific">marine metagenome</name>
    <dbReference type="NCBI Taxonomy" id="408172"/>
    <lineage>
        <taxon>unclassified sequences</taxon>
        <taxon>metagenomes</taxon>
        <taxon>ecological metagenomes</taxon>
    </lineage>
</organism>
<sequence>MNIGGLFKLGLWSQARTMAGQTPESRNRYVDFLRALSILAVISGHWLMAAPHVIDGNLAIANMLELEPWTRWLTWGFQVMPVFFLVGGYANGVSWNAATRDGLGYSEWLASRLGRLIKPVLPLVLAWVLIGGVGNQIGVRAEILSVASQVALVPIWFLSVYIVVALLVPLTWGAWRRYGMASFWVLALLAIVDDALFFAFGLRDLGWLNYAFVWLAVHQLGYAWRDGRITGVRNAVTWAIGGMVLLFAMVYWGPYPIGMVSVPGEDVSNTLPPKFAMLALGVTQMGILLALESPAQRWLSRLGPWTATLLVNGMIMTIYLWHLTASTLVVGLALVVGNIGLEVDPGTSLWWSLRPVWLLVYVAALGLLAPAFSRLERGAGSTAGNVTSWRLVLGAMVACSGLALLALDGVVGTEWLGLRIYVLCLPFLGAYIAGVIRIPQRPPNRA</sequence>
<feature type="transmembrane region" description="Helical" evidence="1">
    <location>
        <begin position="387"/>
        <end position="406"/>
    </location>
</feature>
<feature type="transmembrane region" description="Helical" evidence="1">
    <location>
        <begin position="307"/>
        <end position="336"/>
    </location>
</feature>
<feature type="transmembrane region" description="Helical" evidence="1">
    <location>
        <begin position="418"/>
        <end position="438"/>
    </location>
</feature>
<dbReference type="AlphaFoldDB" id="A0A381QRW4"/>
<proteinExistence type="predicted"/>